<evidence type="ECO:0000256" key="1">
    <source>
        <dbReference type="ARBA" id="ARBA00006817"/>
    </source>
</evidence>
<dbReference type="SUPFAM" id="SSF55961">
    <property type="entry name" value="Bet v1-like"/>
    <property type="match status" value="1"/>
</dbReference>
<dbReference type="InterPro" id="IPR013538">
    <property type="entry name" value="ASHA1/2-like_C"/>
</dbReference>
<evidence type="ECO:0000259" key="2">
    <source>
        <dbReference type="Pfam" id="PF08327"/>
    </source>
</evidence>
<comment type="caution">
    <text evidence="3">The sequence shown here is derived from an EMBL/GenBank/DDBJ whole genome shotgun (WGS) entry which is preliminary data.</text>
</comment>
<protein>
    <recommendedName>
        <fullName evidence="2">Activator of Hsp90 ATPase homologue 1/2-like C-terminal domain-containing protein</fullName>
    </recommendedName>
</protein>
<accession>A0A7K0CGG5</accession>
<dbReference type="EMBL" id="WEGJ01000007">
    <property type="protein sequence ID" value="MQY12561.1"/>
    <property type="molecule type" value="Genomic_DNA"/>
</dbReference>
<sequence length="179" mass="18968">MTTGDAPALGTFVPPADGGPAVRCTRMYAHPVERVWRFVTQPAELARWFPCEAAVELRAGGTVRFGSDPDLPGSAGRVLAVTSYRHLSFTWGEDEIRLDLEPDGTVATRLHLTDTLASADTAARDAAGWDVCLDALTAALDGEEDPGPHHTGPTAAWRARYDAYIAAGVPFGAPVPGLD</sequence>
<dbReference type="Pfam" id="PF08327">
    <property type="entry name" value="AHSA1"/>
    <property type="match status" value="1"/>
</dbReference>
<keyword evidence="4" id="KW-1185">Reference proteome</keyword>
<dbReference type="AlphaFoldDB" id="A0A7K0CGG5"/>
<dbReference type="OrthoDB" id="9803476at2"/>
<dbReference type="InterPro" id="IPR023393">
    <property type="entry name" value="START-like_dom_sf"/>
</dbReference>
<organism evidence="3 4">
    <name type="scientific">Streptomyces smaragdinus</name>
    <dbReference type="NCBI Taxonomy" id="2585196"/>
    <lineage>
        <taxon>Bacteria</taxon>
        <taxon>Bacillati</taxon>
        <taxon>Actinomycetota</taxon>
        <taxon>Actinomycetes</taxon>
        <taxon>Kitasatosporales</taxon>
        <taxon>Streptomycetaceae</taxon>
        <taxon>Streptomyces</taxon>
    </lineage>
</organism>
<evidence type="ECO:0000313" key="3">
    <source>
        <dbReference type="EMBL" id="MQY12561.1"/>
    </source>
</evidence>
<gene>
    <name evidence="3" type="ORF">SRB5_26970</name>
</gene>
<feature type="domain" description="Activator of Hsp90 ATPase homologue 1/2-like C-terminal" evidence="2">
    <location>
        <begin position="30"/>
        <end position="140"/>
    </location>
</feature>
<reference evidence="3 4" key="1">
    <citation type="submission" date="2019-10" db="EMBL/GenBank/DDBJ databases">
        <title>Streptomyces smaragdinus sp. nov. and Streptomyces fabii sp. nov., isolated from the gut of fungus growing-termite Macrotermes natalensis.</title>
        <authorList>
            <person name="Schwitalla J."/>
            <person name="Benndorf R."/>
            <person name="Martin K."/>
            <person name="De Beer W."/>
            <person name="Kaster A.-K."/>
            <person name="Vollmers J."/>
            <person name="Poulsen M."/>
            <person name="Beemelmanns C."/>
        </authorList>
    </citation>
    <scope>NUCLEOTIDE SEQUENCE [LARGE SCALE GENOMIC DNA]</scope>
    <source>
        <strain evidence="3 4">RB5</strain>
    </source>
</reference>
<dbReference type="Proteomes" id="UP000466345">
    <property type="component" value="Unassembled WGS sequence"/>
</dbReference>
<comment type="similarity">
    <text evidence="1">Belongs to the AHA1 family.</text>
</comment>
<dbReference type="RefSeq" id="WP_153452176.1">
    <property type="nucleotide sequence ID" value="NZ_WEGJ01000007.1"/>
</dbReference>
<name>A0A7K0CGG5_9ACTN</name>
<dbReference type="Gene3D" id="3.30.530.20">
    <property type="match status" value="1"/>
</dbReference>
<proteinExistence type="inferred from homology"/>
<evidence type="ECO:0000313" key="4">
    <source>
        <dbReference type="Proteomes" id="UP000466345"/>
    </source>
</evidence>
<dbReference type="CDD" id="cd08899">
    <property type="entry name" value="SRPBCC_CalC_Aha1-like_6"/>
    <property type="match status" value="1"/>
</dbReference>